<evidence type="ECO:0000256" key="3">
    <source>
        <dbReference type="ARBA" id="ARBA00022679"/>
    </source>
</evidence>
<dbReference type="PANTHER" id="PTHR12001">
    <property type="entry name" value="GERANYLGERANYL PYROPHOSPHATE SYNTHASE"/>
    <property type="match status" value="1"/>
</dbReference>
<dbReference type="Proteomes" id="UP000823485">
    <property type="component" value="Unassembled WGS sequence"/>
</dbReference>
<dbReference type="EMBL" id="JAFBFH010000009">
    <property type="protein sequence ID" value="MBM7714787.1"/>
    <property type="molecule type" value="Genomic_DNA"/>
</dbReference>
<dbReference type="RefSeq" id="WP_077110116.1">
    <property type="nucleotide sequence ID" value="NZ_JAFBFH010000009.1"/>
</dbReference>
<organism evidence="7 8">
    <name type="scientific">Siminovitchia thermophila</name>
    <dbReference type="NCBI Taxonomy" id="1245522"/>
    <lineage>
        <taxon>Bacteria</taxon>
        <taxon>Bacillati</taxon>
        <taxon>Bacillota</taxon>
        <taxon>Bacilli</taxon>
        <taxon>Bacillales</taxon>
        <taxon>Bacillaceae</taxon>
        <taxon>Siminovitchia</taxon>
    </lineage>
</organism>
<reference evidence="7 8" key="1">
    <citation type="submission" date="2021-01" db="EMBL/GenBank/DDBJ databases">
        <title>Genomic Encyclopedia of Type Strains, Phase IV (KMG-IV): sequencing the most valuable type-strain genomes for metagenomic binning, comparative biology and taxonomic classification.</title>
        <authorList>
            <person name="Goeker M."/>
        </authorList>
    </citation>
    <scope>NUCLEOTIDE SEQUENCE [LARGE SCALE GENOMIC DNA]</scope>
    <source>
        <strain evidence="7 8">DSM 105453</strain>
    </source>
</reference>
<comment type="cofactor">
    <cofactor evidence="1">
        <name>Mg(2+)</name>
        <dbReference type="ChEBI" id="CHEBI:18420"/>
    </cofactor>
</comment>
<keyword evidence="3 6" id="KW-0808">Transferase</keyword>
<evidence type="ECO:0000256" key="1">
    <source>
        <dbReference type="ARBA" id="ARBA00001946"/>
    </source>
</evidence>
<dbReference type="InterPro" id="IPR033965">
    <property type="entry name" value="ComQ"/>
</dbReference>
<dbReference type="Pfam" id="PF00348">
    <property type="entry name" value="polyprenyl_synt"/>
    <property type="match status" value="1"/>
</dbReference>
<dbReference type="SFLD" id="SFLDS00005">
    <property type="entry name" value="Isoprenoid_Synthase_Type_I"/>
    <property type="match status" value="1"/>
</dbReference>
<evidence type="ECO:0000313" key="8">
    <source>
        <dbReference type="Proteomes" id="UP000823485"/>
    </source>
</evidence>
<dbReference type="SUPFAM" id="SSF48576">
    <property type="entry name" value="Terpenoid synthases"/>
    <property type="match status" value="1"/>
</dbReference>
<comment type="caution">
    <text evidence="7">The sequence shown here is derived from an EMBL/GenBank/DDBJ whole genome shotgun (WGS) entry which is preliminary data.</text>
</comment>
<proteinExistence type="inferred from homology"/>
<dbReference type="SFLD" id="SFLDG01211">
    <property type="entry name" value="Competence_Regulatory_Protein"/>
    <property type="match status" value="1"/>
</dbReference>
<dbReference type="CDD" id="cd00385">
    <property type="entry name" value="Isoprenoid_Biosyn_C1"/>
    <property type="match status" value="1"/>
</dbReference>
<dbReference type="PANTHER" id="PTHR12001:SF69">
    <property type="entry name" value="ALL TRANS-POLYPRENYL-DIPHOSPHATE SYNTHASE PDSS1"/>
    <property type="match status" value="1"/>
</dbReference>
<evidence type="ECO:0000313" key="7">
    <source>
        <dbReference type="EMBL" id="MBM7714787.1"/>
    </source>
</evidence>
<dbReference type="InterPro" id="IPR000092">
    <property type="entry name" value="Polyprenyl_synt"/>
</dbReference>
<gene>
    <name evidence="7" type="ORF">JOC94_001759</name>
</gene>
<evidence type="ECO:0000256" key="4">
    <source>
        <dbReference type="ARBA" id="ARBA00022723"/>
    </source>
</evidence>
<comment type="similarity">
    <text evidence="2 6">Belongs to the FPP/GGPP synthase family.</text>
</comment>
<evidence type="ECO:0000256" key="6">
    <source>
        <dbReference type="RuleBase" id="RU004466"/>
    </source>
</evidence>
<keyword evidence="8" id="KW-1185">Reference proteome</keyword>
<dbReference type="Gene3D" id="1.10.600.10">
    <property type="entry name" value="Farnesyl Diphosphate Synthase"/>
    <property type="match status" value="1"/>
</dbReference>
<protein>
    <submittedName>
        <fullName evidence="7">Competence protein ComQ</fullName>
    </submittedName>
</protein>
<evidence type="ECO:0000256" key="2">
    <source>
        <dbReference type="ARBA" id="ARBA00006706"/>
    </source>
</evidence>
<sequence>MTSVEDRIVHSINWIVDQEIQQEDLKETLKKYVAAQSAKGFPFAELTILHYQMLNGSELGEVIPVAAAIELLVLSFDILDDVEDGDDDLKLWMQEPSVALNASTAMIFLCVHVIRKSKLQNKEKAVSILLDYALLAINGQHMDLLGHCRTEQDYLEMTLKKSGALVSLACLSGAVLVRDDYPQEIRQYPKFIGLIGQLNNDLSDLKTWEGKNDLLNRKMSLPIIYLLHLDGNDADIIRAYYQGTVEKEELLGKREQISKLIIESGALHYTEIMKKVYQQQAKSLLDKLDVERKYIHQLSDYII</sequence>
<keyword evidence="4" id="KW-0479">Metal-binding</keyword>
<keyword evidence="5" id="KW-0460">Magnesium</keyword>
<name>A0ABS2R572_9BACI</name>
<accession>A0ABS2R572</accession>
<evidence type="ECO:0000256" key="5">
    <source>
        <dbReference type="ARBA" id="ARBA00022842"/>
    </source>
</evidence>
<dbReference type="InterPro" id="IPR008949">
    <property type="entry name" value="Isoprenoid_synthase_dom_sf"/>
</dbReference>